<evidence type="ECO:0000259" key="3">
    <source>
        <dbReference type="Pfam" id="PF07696"/>
    </source>
</evidence>
<evidence type="ECO:0000313" key="4">
    <source>
        <dbReference type="EMBL" id="MBB6542938.1"/>
    </source>
</evidence>
<dbReference type="Gene3D" id="2.60.40.2380">
    <property type="match status" value="1"/>
</dbReference>
<feature type="domain" description="7TM-DISM receptor extracellular" evidence="3">
    <location>
        <begin position="23"/>
        <end position="158"/>
    </location>
</feature>
<feature type="transmembrane region" description="Helical" evidence="1">
    <location>
        <begin position="175"/>
        <end position="193"/>
    </location>
</feature>
<feature type="domain" description="7TM-DISM receptor extracellular" evidence="2">
    <location>
        <begin position="174"/>
        <end position="375"/>
    </location>
</feature>
<protein>
    <submittedName>
        <fullName evidence="4">Diguanylate cyclase</fullName>
    </submittedName>
</protein>
<evidence type="ECO:0000256" key="1">
    <source>
        <dbReference type="SAM" id="Phobius"/>
    </source>
</evidence>
<keyword evidence="1" id="KW-0812">Transmembrane</keyword>
<accession>A0A7X0TTA4</accession>
<comment type="caution">
    <text evidence="4">The sequence shown here is derived from an EMBL/GenBank/DDBJ whole genome shotgun (WGS) entry which is preliminary data.</text>
</comment>
<feature type="transmembrane region" description="Helical" evidence="1">
    <location>
        <begin position="294"/>
        <end position="314"/>
    </location>
</feature>
<feature type="transmembrane region" description="Helical" evidence="1">
    <location>
        <begin position="237"/>
        <end position="256"/>
    </location>
</feature>
<dbReference type="EMBL" id="JACHHU010000009">
    <property type="protein sequence ID" value="MBB6542938.1"/>
    <property type="molecule type" value="Genomic_DNA"/>
</dbReference>
<dbReference type="InterPro" id="IPR011622">
    <property type="entry name" value="7TMR_DISM_rcpt_extracell_dom2"/>
</dbReference>
<dbReference type="InterPro" id="IPR011623">
    <property type="entry name" value="7TMR_DISM_rcpt_extracell_dom1"/>
</dbReference>
<keyword evidence="5" id="KW-1185">Reference proteome</keyword>
<reference evidence="4 5" key="1">
    <citation type="submission" date="2020-08" db="EMBL/GenBank/DDBJ databases">
        <title>Genomic Encyclopedia of Type Strains, Phase IV (KMG-IV): sequencing the most valuable type-strain genomes for metagenomic binning, comparative biology and taxonomic classification.</title>
        <authorList>
            <person name="Goeker M."/>
        </authorList>
    </citation>
    <scope>NUCLEOTIDE SEQUENCE [LARGE SCALE GENOMIC DNA]</scope>
    <source>
        <strain evidence="4 5">DSM 26287</strain>
    </source>
</reference>
<name>A0A7X0TTA4_9GAMM</name>
<gene>
    <name evidence="4" type="ORF">HNQ55_001442</name>
</gene>
<proteinExistence type="predicted"/>
<dbReference type="AlphaFoldDB" id="A0A7X0TTA4"/>
<feature type="transmembrane region" description="Helical" evidence="1">
    <location>
        <begin position="268"/>
        <end position="288"/>
    </location>
</feature>
<sequence>MLSSFISPLYVHAQSIESASIKGEQIEVLIDPTHQLTVFDILNEEVFDQNNLQWEKSISRTPSYGFSPHTYWFRFALPAQAHERLLELDYALLDNISFYRLKKGKIVETILTGDQYNFSERPIKHRAFLFPLPKTDQEQTILLKIRSTSAVQFSLTVWPNNTFFEREQNFLIEHGLYYGVVLVMSLYNLFLFFRVKDNVYVYYVIYVSIFAINQLTLSGFAFQFLWPNVPTWNEKSLAVLSPIALVCALLFVNAFLKVKINYPKIYKFTSLLIIVSLIATAASIVYPYSMMIPYVASLAIVISSTILTVSYYVMFNRRYKYDVYFSAAWSALLIGVAILSMNKLGILPRNTFTESAAQIGSGIEVILLSFALAERFYDAMNRRLVAEKESLLIKEELIFTQKKQNQELESRVNSRTK</sequence>
<dbReference type="Pfam" id="PF07696">
    <property type="entry name" value="7TMR-DISMED2"/>
    <property type="match status" value="1"/>
</dbReference>
<feature type="transmembrane region" description="Helical" evidence="1">
    <location>
        <begin position="200"/>
        <end position="225"/>
    </location>
</feature>
<keyword evidence="1" id="KW-1133">Transmembrane helix</keyword>
<evidence type="ECO:0000313" key="5">
    <source>
        <dbReference type="Proteomes" id="UP000537141"/>
    </source>
</evidence>
<keyword evidence="1" id="KW-0472">Membrane</keyword>
<feature type="transmembrane region" description="Helical" evidence="1">
    <location>
        <begin position="356"/>
        <end position="373"/>
    </location>
</feature>
<evidence type="ECO:0000259" key="2">
    <source>
        <dbReference type="Pfam" id="PF07695"/>
    </source>
</evidence>
<dbReference type="RefSeq" id="WP_184423745.1">
    <property type="nucleotide sequence ID" value="NZ_AP027362.1"/>
</dbReference>
<feature type="transmembrane region" description="Helical" evidence="1">
    <location>
        <begin position="321"/>
        <end position="341"/>
    </location>
</feature>
<dbReference type="Pfam" id="PF07695">
    <property type="entry name" value="7TMR-DISM_7TM"/>
    <property type="match status" value="1"/>
</dbReference>
<organism evidence="4 5">
    <name type="scientific">Thalassotalea piscium</name>
    <dbReference type="NCBI Taxonomy" id="1230533"/>
    <lineage>
        <taxon>Bacteria</taxon>
        <taxon>Pseudomonadati</taxon>
        <taxon>Pseudomonadota</taxon>
        <taxon>Gammaproteobacteria</taxon>
        <taxon>Alteromonadales</taxon>
        <taxon>Colwelliaceae</taxon>
        <taxon>Thalassotalea</taxon>
    </lineage>
</organism>
<dbReference type="Proteomes" id="UP000537141">
    <property type="component" value="Unassembled WGS sequence"/>
</dbReference>